<accession>A0A7S3V0V4</accession>
<evidence type="ECO:0000313" key="1">
    <source>
        <dbReference type="EMBL" id="CAE0444661.1"/>
    </source>
</evidence>
<name>A0A7S3V0V4_9STRA</name>
<reference evidence="1" key="1">
    <citation type="submission" date="2021-01" db="EMBL/GenBank/DDBJ databases">
        <authorList>
            <person name="Corre E."/>
            <person name="Pelletier E."/>
            <person name="Niang G."/>
            <person name="Scheremetjew M."/>
            <person name="Finn R."/>
            <person name="Kale V."/>
            <person name="Holt S."/>
            <person name="Cochrane G."/>
            <person name="Meng A."/>
            <person name="Brown T."/>
            <person name="Cohen L."/>
        </authorList>
    </citation>
    <scope>NUCLEOTIDE SEQUENCE</scope>
    <source>
        <strain evidence="1">GSBS06</strain>
    </source>
</reference>
<dbReference type="EMBL" id="HBIN01019276">
    <property type="protein sequence ID" value="CAE0444661.1"/>
    <property type="molecule type" value="Transcribed_RNA"/>
</dbReference>
<sequence>MKAIVVIRAEELTCWCNKNVVSCYIKTPFYTYNWVPYSSIDNVVLGERMRPQPIGSAKYLVEMSCRALPFFQPAITLSEPRICPLSGLKLEPRISYAELWLFGLKLMNWDDLQSCGSCCGNAESIRQKIAQPSKIR</sequence>
<protein>
    <submittedName>
        <fullName evidence="1">Uncharacterized protein</fullName>
    </submittedName>
</protein>
<dbReference type="AlphaFoldDB" id="A0A7S3V0V4"/>
<organism evidence="1">
    <name type="scientific">Aplanochytrium stocchinoi</name>
    <dbReference type="NCBI Taxonomy" id="215587"/>
    <lineage>
        <taxon>Eukaryota</taxon>
        <taxon>Sar</taxon>
        <taxon>Stramenopiles</taxon>
        <taxon>Bigyra</taxon>
        <taxon>Labyrinthulomycetes</taxon>
        <taxon>Thraustochytrida</taxon>
        <taxon>Thraustochytriidae</taxon>
        <taxon>Aplanochytrium</taxon>
    </lineage>
</organism>
<gene>
    <name evidence="1" type="ORF">ASTO00021_LOCUS14707</name>
</gene>
<proteinExistence type="predicted"/>